<organism evidence="7 8">
    <name type="scientific">Candidatus Sneabacter namystus</name>
    <dbReference type="NCBI Taxonomy" id="2601646"/>
    <lineage>
        <taxon>Bacteria</taxon>
        <taxon>Pseudomonadati</taxon>
        <taxon>Pseudomonadota</taxon>
        <taxon>Alphaproteobacteria</taxon>
        <taxon>Rickettsiales</taxon>
        <taxon>Rickettsiaceae</taxon>
        <taxon>Rickettsieae</taxon>
        <taxon>Candidatus Sneabacter</taxon>
    </lineage>
</organism>
<protein>
    <recommendedName>
        <fullName evidence="4 5">Large ribosomal subunit protein bL19</fullName>
    </recommendedName>
</protein>
<dbReference type="InterPro" id="IPR038657">
    <property type="entry name" value="Ribosomal_bL19_sf"/>
</dbReference>
<evidence type="ECO:0000256" key="4">
    <source>
        <dbReference type="ARBA" id="ARBA00035171"/>
    </source>
</evidence>
<dbReference type="AlphaFoldDB" id="A0A5C0UIQ3"/>
<proteinExistence type="inferred from homology"/>
<dbReference type="GO" id="GO:0006412">
    <property type="term" value="P:translation"/>
    <property type="evidence" value="ECO:0007669"/>
    <property type="project" value="UniProtKB-UniRule"/>
</dbReference>
<dbReference type="PROSITE" id="PS01015">
    <property type="entry name" value="RIBOSOMAL_L19"/>
    <property type="match status" value="1"/>
</dbReference>
<evidence type="ECO:0000256" key="5">
    <source>
        <dbReference type="HAMAP-Rule" id="MF_00402"/>
    </source>
</evidence>
<comment type="similarity">
    <text evidence="1 5 6">Belongs to the bacterial ribosomal protein bL19 family.</text>
</comment>
<name>A0A5C0UIQ3_9RICK</name>
<evidence type="ECO:0000256" key="6">
    <source>
        <dbReference type="RuleBase" id="RU000559"/>
    </source>
</evidence>
<accession>A0A5C0UIQ3</accession>
<evidence type="ECO:0000313" key="7">
    <source>
        <dbReference type="EMBL" id="QEK39630.1"/>
    </source>
</evidence>
<evidence type="ECO:0000256" key="1">
    <source>
        <dbReference type="ARBA" id="ARBA00005781"/>
    </source>
</evidence>
<comment type="function">
    <text evidence="5 6">This protein is located at the 30S-50S ribosomal subunit interface and may play a role in the structure and function of the aminoacyl-tRNA binding site.</text>
</comment>
<sequence>MVNILQQIESEQIEKAKAGQKFDKFRVGDTVQVSVRVVDGMVERVQVFAGIVIAIYNKGIAASFLVRRGNGASSVERLFPFYSPLVKDVKVTKRGIVRRAKLYYLRQRVGKASRVKEDFRTNN</sequence>
<dbReference type="PANTHER" id="PTHR15680">
    <property type="entry name" value="RIBOSOMAL PROTEIN L19"/>
    <property type="match status" value="1"/>
</dbReference>
<evidence type="ECO:0000256" key="2">
    <source>
        <dbReference type="ARBA" id="ARBA00022980"/>
    </source>
</evidence>
<dbReference type="PRINTS" id="PR00061">
    <property type="entry name" value="RIBOSOMALL19"/>
</dbReference>
<dbReference type="GO" id="GO:0022625">
    <property type="term" value="C:cytosolic large ribosomal subunit"/>
    <property type="evidence" value="ECO:0007669"/>
    <property type="project" value="TreeGrafter"/>
</dbReference>
<evidence type="ECO:0000313" key="8">
    <source>
        <dbReference type="Proteomes" id="UP000323844"/>
    </source>
</evidence>
<dbReference type="PIRSF" id="PIRSF002191">
    <property type="entry name" value="Ribosomal_L19"/>
    <property type="match status" value="1"/>
</dbReference>
<gene>
    <name evidence="5 7" type="primary">rplS</name>
    <name evidence="7" type="ORF">FZC37_01625</name>
</gene>
<dbReference type="Pfam" id="PF01245">
    <property type="entry name" value="Ribosomal_L19"/>
    <property type="match status" value="1"/>
</dbReference>
<evidence type="ECO:0000256" key="3">
    <source>
        <dbReference type="ARBA" id="ARBA00023274"/>
    </source>
</evidence>
<dbReference type="PANTHER" id="PTHR15680:SF9">
    <property type="entry name" value="LARGE RIBOSOMAL SUBUNIT PROTEIN BL19M"/>
    <property type="match status" value="1"/>
</dbReference>
<dbReference type="InterPro" id="IPR018257">
    <property type="entry name" value="Ribosomal_bL19_CS"/>
</dbReference>
<dbReference type="HAMAP" id="MF_00402">
    <property type="entry name" value="Ribosomal_bL19"/>
    <property type="match status" value="1"/>
</dbReference>
<dbReference type="KEGG" id="snay:FZC37_01625"/>
<dbReference type="SUPFAM" id="SSF50104">
    <property type="entry name" value="Translation proteins SH3-like domain"/>
    <property type="match status" value="1"/>
</dbReference>
<keyword evidence="8" id="KW-1185">Reference proteome</keyword>
<dbReference type="GO" id="GO:0003735">
    <property type="term" value="F:structural constituent of ribosome"/>
    <property type="evidence" value="ECO:0007669"/>
    <property type="project" value="InterPro"/>
</dbReference>
<keyword evidence="3 5" id="KW-0687">Ribonucleoprotein</keyword>
<keyword evidence="2 5" id="KW-0689">Ribosomal protein</keyword>
<dbReference type="Proteomes" id="UP000323844">
    <property type="component" value="Chromosome"/>
</dbReference>
<dbReference type="InterPro" id="IPR001857">
    <property type="entry name" value="Ribosomal_bL19"/>
</dbReference>
<reference evidence="7 8" key="1">
    <citation type="submission" date="2019-08" db="EMBL/GenBank/DDBJ databases">
        <title>Highly reduced genomes of protist endosymbionts show evolutionary convergence.</title>
        <authorList>
            <person name="George E."/>
            <person name="Husnik F."/>
            <person name="Tashyreva D."/>
            <person name="Prokopchuk G."/>
            <person name="Horak A."/>
            <person name="Kwong W.K."/>
            <person name="Lukes J."/>
            <person name="Keeling P.J."/>
        </authorList>
    </citation>
    <scope>NUCLEOTIDE SEQUENCE [LARGE SCALE GENOMIC DNA]</scope>
    <source>
        <strain evidence="7">1621</strain>
    </source>
</reference>
<dbReference type="InterPro" id="IPR008991">
    <property type="entry name" value="Translation_prot_SH3-like_sf"/>
</dbReference>
<dbReference type="RefSeq" id="WP_148951991.1">
    <property type="nucleotide sequence ID" value="NZ_CP043312.1"/>
</dbReference>
<dbReference type="NCBIfam" id="TIGR01024">
    <property type="entry name" value="rplS_bact"/>
    <property type="match status" value="1"/>
</dbReference>
<dbReference type="OrthoDB" id="9803541at2"/>
<dbReference type="EMBL" id="CP043312">
    <property type="protein sequence ID" value="QEK39630.1"/>
    <property type="molecule type" value="Genomic_DNA"/>
</dbReference>
<dbReference type="Gene3D" id="2.30.30.790">
    <property type="match status" value="1"/>
</dbReference>